<reference evidence="2" key="1">
    <citation type="submission" date="2024-06" db="EMBL/GenBank/DDBJ databases">
        <title>The Caenorhabditis elegans bacterial microbiome influences microsporidia infection through nutrient limitation and inhibiting parasite invasion.</title>
        <authorList>
            <person name="Tamim El Jarkass H."/>
            <person name="Castelblanco S."/>
            <person name="Kaur M."/>
            <person name="Wan Y.C."/>
            <person name="Ellis A.E."/>
            <person name="Sheldon R.D."/>
            <person name="Lien E.C."/>
            <person name="Burton N.O."/>
            <person name="Wright G.D."/>
            <person name="Reinke A.W."/>
        </authorList>
    </citation>
    <scope>NUCLEOTIDE SEQUENCE</scope>
    <source>
        <strain evidence="2">MYb327</strain>
    </source>
</reference>
<organism evidence="2">
    <name type="scientific">Pseudomonas sp. MYb327</name>
    <dbReference type="NCBI Taxonomy" id="2745230"/>
    <lineage>
        <taxon>Bacteria</taxon>
        <taxon>Pseudomonadati</taxon>
        <taxon>Pseudomonadota</taxon>
        <taxon>Gammaproteobacteria</taxon>
        <taxon>Pseudomonadales</taxon>
        <taxon>Pseudomonadaceae</taxon>
        <taxon>Pseudomonas</taxon>
    </lineage>
</organism>
<sequence length="302" mass="33225">MCKSKAAIGAIAAIALNSSTAIYASENGQTSYPIGVNTVLNGVLPAPGQTYYYDYFQVYHAGQFNDKNGDSSIPAFRAEVVVNASRIVHTWETPIGPFVAASGLVVPLVNVNNAIAGNHQHNTAQGDMILHTLFLGYTNEQHSVFGFFAPFDVLLPTGEYNKNSVANTGLNHYTWMPSWQNTWFPTANVEVSTGLTAEINAENHKTDYRSGNSATFDWMAGYSLNEKWQVGVQGYYSRQFTDDKINGSTVLDGFRGQSASIGPQVRYTISPGVAVALKWQHEFDVENRPEGDRVWFQFAFPI</sequence>
<dbReference type="RefSeq" id="WP_339554527.1">
    <property type="nucleotide sequence ID" value="NZ_CP159258.1"/>
</dbReference>
<evidence type="ECO:0000313" key="2">
    <source>
        <dbReference type="EMBL" id="XCG76221.1"/>
    </source>
</evidence>
<proteinExistence type="predicted"/>
<accession>A0AAU8E9P0</accession>
<gene>
    <name evidence="2" type="ORF">ABVN21_09170</name>
</gene>
<dbReference type="EMBL" id="CP159258">
    <property type="protein sequence ID" value="XCG76221.1"/>
    <property type="molecule type" value="Genomic_DNA"/>
</dbReference>
<feature type="chain" id="PRO_5043650136" evidence="1">
    <location>
        <begin position="25"/>
        <end position="302"/>
    </location>
</feature>
<keyword evidence="1" id="KW-0732">Signal</keyword>
<dbReference type="AlphaFoldDB" id="A0AAU8E9P0"/>
<feature type="signal peptide" evidence="1">
    <location>
        <begin position="1"/>
        <end position="24"/>
    </location>
</feature>
<dbReference type="Pfam" id="PF13557">
    <property type="entry name" value="Phenol_MetA_deg"/>
    <property type="match status" value="1"/>
</dbReference>
<protein>
    <submittedName>
        <fullName evidence="2">Transporter</fullName>
    </submittedName>
</protein>
<name>A0AAU8E9P0_9PSED</name>
<evidence type="ECO:0000256" key="1">
    <source>
        <dbReference type="SAM" id="SignalP"/>
    </source>
</evidence>
<dbReference type="InterPro" id="IPR025737">
    <property type="entry name" value="FApF"/>
</dbReference>